<dbReference type="Proteomes" id="UP000199287">
    <property type="component" value="Unassembled WGS sequence"/>
</dbReference>
<dbReference type="Gene3D" id="3.30.700.20">
    <property type="entry name" value="Hypothetical protein ph0010, domain 1"/>
    <property type="match status" value="1"/>
</dbReference>
<dbReference type="Pfam" id="PF01871">
    <property type="entry name" value="AMMECR1"/>
    <property type="match status" value="1"/>
</dbReference>
<dbReference type="SUPFAM" id="SSF143447">
    <property type="entry name" value="AMMECR1-like"/>
    <property type="match status" value="1"/>
</dbReference>
<keyword evidence="3" id="KW-1185">Reference proteome</keyword>
<dbReference type="Pfam" id="PF02900">
    <property type="entry name" value="LigB"/>
    <property type="match status" value="1"/>
</dbReference>
<proteinExistence type="predicted"/>
<dbReference type="AlphaFoldDB" id="A0A1I3G0M2"/>
<dbReference type="InterPro" id="IPR004183">
    <property type="entry name" value="Xdiol_dOase_suB"/>
</dbReference>
<feature type="domain" description="AMMECR1" evidence="1">
    <location>
        <begin position="261"/>
        <end position="439"/>
    </location>
</feature>
<dbReference type="NCBIfam" id="TIGR04335">
    <property type="entry name" value="AmmeMemoSam_A"/>
    <property type="match status" value="1"/>
</dbReference>
<evidence type="ECO:0000313" key="3">
    <source>
        <dbReference type="Proteomes" id="UP000199287"/>
    </source>
</evidence>
<dbReference type="SUPFAM" id="SSF53213">
    <property type="entry name" value="LigB-like"/>
    <property type="match status" value="1"/>
</dbReference>
<reference evidence="3" key="1">
    <citation type="submission" date="2016-10" db="EMBL/GenBank/DDBJ databases">
        <authorList>
            <person name="Varghese N."/>
            <person name="Submissions S."/>
        </authorList>
    </citation>
    <scope>NUCLEOTIDE SEQUENCE [LARGE SCALE GENOMIC DNA]</scope>
    <source>
        <strain evidence="3">Z-7934</strain>
    </source>
</reference>
<dbReference type="Gene3D" id="3.40.830.10">
    <property type="entry name" value="LigB-like"/>
    <property type="match status" value="1"/>
</dbReference>
<dbReference type="InterPro" id="IPR023473">
    <property type="entry name" value="AMMECR1"/>
</dbReference>
<evidence type="ECO:0000313" key="2">
    <source>
        <dbReference type="EMBL" id="SFI16852.1"/>
    </source>
</evidence>
<dbReference type="CDD" id="cd07951">
    <property type="entry name" value="ED_3B_N_AMMECR1"/>
    <property type="match status" value="1"/>
</dbReference>
<evidence type="ECO:0000259" key="1">
    <source>
        <dbReference type="PROSITE" id="PS51112"/>
    </source>
</evidence>
<dbReference type="InterPro" id="IPR027623">
    <property type="entry name" value="AmmeMemoSam_A"/>
</dbReference>
<name>A0A1I3G0M2_9FIRM</name>
<dbReference type="PANTHER" id="PTHR13016">
    <property type="entry name" value="AMMECR1 HOMOLOG"/>
    <property type="match status" value="1"/>
</dbReference>
<dbReference type="EMBL" id="FOQA01000007">
    <property type="protein sequence ID" value="SFI16852.1"/>
    <property type="molecule type" value="Genomic_DNA"/>
</dbReference>
<dbReference type="GO" id="GO:0008198">
    <property type="term" value="F:ferrous iron binding"/>
    <property type="evidence" value="ECO:0007669"/>
    <property type="project" value="InterPro"/>
</dbReference>
<organism evidence="2 3">
    <name type="scientific">Tindallia magadiensis</name>
    <dbReference type="NCBI Taxonomy" id="69895"/>
    <lineage>
        <taxon>Bacteria</taxon>
        <taxon>Bacillati</taxon>
        <taxon>Bacillota</taxon>
        <taxon>Clostridia</taxon>
        <taxon>Peptostreptococcales</taxon>
        <taxon>Tindalliaceae</taxon>
        <taxon>Tindallia</taxon>
    </lineage>
</organism>
<dbReference type="NCBIfam" id="TIGR04336">
    <property type="entry name" value="AmmeMemoSam_B"/>
    <property type="match status" value="1"/>
</dbReference>
<dbReference type="PANTHER" id="PTHR13016:SF0">
    <property type="entry name" value="AMME SYNDROME CANDIDATE GENE 1 PROTEIN"/>
    <property type="match status" value="1"/>
</dbReference>
<accession>A0A1I3G0M2</accession>
<protein>
    <submittedName>
        <fullName evidence="2">Uncharacterized protein, PH0010 family/AmmeMemoRadiSam system protein A/AmmeMemoRadiSam system protein B</fullName>
    </submittedName>
</protein>
<dbReference type="PROSITE" id="PS51112">
    <property type="entry name" value="AMMECR1"/>
    <property type="match status" value="1"/>
</dbReference>
<sequence>MMSPVIGVSYLPHPPIIVPEVGKEKAEDAFQTIEGVRRVAKCTAEKKPETIVVLTPHAQQNCVFSIASNQHWDADLSRFGCPEAKLFVKNNTDLVDKITSRIGLSRLEMDLDHGAFVPLYYMSKEMEDLKILLIGVGPYPLDTITSIASSLGNLLNQHNENMVLLASGDLSHRLKSDGPYGLHPSGAIFDEMVVNAFKSNRLDQLKKINGMIREEAAECGLNPFIVANEITKNHIENIDLFSYEAPFGVGYLTAFANCRTVSKHPYVKLAAESIKQYIENRKMLDPAEYLSCLMDENTLKKEIERRAGTFVSIYKNGFLRGCIGTIMPSYENLLLEIRQNAIAAATEDPRFPPVQAKELEDIAIKVDVLGEMENVQGRSDLDPKVYGVMVVSSHKKGVLLPDLEGVDTVEQQLDIVKKKAGISQEEAMKIYRFRVTRFT</sequence>
<dbReference type="GO" id="GO:0016702">
    <property type="term" value="F:oxidoreductase activity, acting on single donors with incorporation of molecular oxygen, incorporation of two atoms of oxygen"/>
    <property type="evidence" value="ECO:0007669"/>
    <property type="project" value="UniProtKB-ARBA"/>
</dbReference>
<dbReference type="Gene3D" id="3.30.1490.150">
    <property type="entry name" value="Hypothetical protein ph0010, domain 2"/>
    <property type="match status" value="1"/>
</dbReference>
<dbReference type="InterPro" id="IPR036071">
    <property type="entry name" value="AMMECR1_dom_sf"/>
</dbReference>
<dbReference type="InterPro" id="IPR027485">
    <property type="entry name" value="AMMECR1_N"/>
</dbReference>
<dbReference type="InterPro" id="IPR002733">
    <property type="entry name" value="AMMECR1_domain"/>
</dbReference>
<dbReference type="OrthoDB" id="159752at2"/>
<gene>
    <name evidence="2" type="ORF">SAMN05192551_107129</name>
</gene>
<dbReference type="RefSeq" id="WP_093372910.1">
    <property type="nucleotide sequence ID" value="NZ_FOQA01000007.1"/>
</dbReference>
<dbReference type="STRING" id="69895.SAMN05192551_107129"/>